<sequence length="359" mass="41069">MKIGIFGLPMSGKTTIFSLLTEQDYDPSYKSDAEEKVALVKDERITNLSKMYNPKKTTYATINLVDIPSFDSKADAKEKSRILQMIQNVDAMVLVLRAFENEQVPFPEENETPLKQLNTLISEMIFRDIEVVENRIERLNNSIKKNKASKEEQKEYEIITKISEVLNEEKFAKDVELSDDEEKLISSLSLFTLKPMIVVVNVDEDQFMNDDYDGKEEVLDIVKRLDLAYLEISGKIEADINGLDEEEKKEFMEELNIKSPGIDRLSKVVYDHIGLISYFTVGEDEVRAWTIKKNTNMKEAAGAIHTALSKNFIKAQVMKYKDLIEYKSEQTLKDKGLVKLAGKDEIVEDGDILEIRANP</sequence>
<dbReference type="AlphaFoldDB" id="A0A1G6JCH1"/>
<keyword evidence="8" id="KW-1185">Reference proteome</keyword>
<dbReference type="SUPFAM" id="SSF52540">
    <property type="entry name" value="P-loop containing nucleoside triphosphate hydrolases"/>
    <property type="match status" value="1"/>
</dbReference>
<dbReference type="PROSITE" id="PS51880">
    <property type="entry name" value="TGS"/>
    <property type="match status" value="1"/>
</dbReference>
<dbReference type="Gene3D" id="3.40.50.300">
    <property type="entry name" value="P-loop containing nucleotide triphosphate hydrolases"/>
    <property type="match status" value="1"/>
</dbReference>
<protein>
    <submittedName>
        <fullName evidence="7">Redox-regulated ATPase YchF</fullName>
    </submittedName>
</protein>
<organism evidence="6 8">
    <name type="scientific">Geotoga petraea</name>
    <dbReference type="NCBI Taxonomy" id="28234"/>
    <lineage>
        <taxon>Bacteria</taxon>
        <taxon>Thermotogati</taxon>
        <taxon>Thermotogota</taxon>
        <taxon>Thermotogae</taxon>
        <taxon>Petrotogales</taxon>
        <taxon>Petrotogaceae</taxon>
        <taxon>Geotoga</taxon>
    </lineage>
</organism>
<evidence type="ECO:0000313" key="8">
    <source>
        <dbReference type="Proteomes" id="UP000199322"/>
    </source>
</evidence>
<dbReference type="GO" id="GO:0005524">
    <property type="term" value="F:ATP binding"/>
    <property type="evidence" value="ECO:0007669"/>
    <property type="project" value="UniProtKB-KW"/>
</dbReference>
<evidence type="ECO:0000256" key="2">
    <source>
        <dbReference type="ARBA" id="ARBA00022723"/>
    </source>
</evidence>
<reference evidence="7 9" key="2">
    <citation type="submission" date="2019-04" db="EMBL/GenBank/DDBJ databases">
        <title>Draft genome sequence data and analysis of a Fermenting Bacterium, Geotoga petraea strain HO-Geo1, isolated from heavy-oil petroleum reservoir in Russia.</title>
        <authorList>
            <person name="Grouzdev D.S."/>
            <person name="Semenova E.M."/>
            <person name="Sokolova D.S."/>
            <person name="Tourova T.P."/>
            <person name="Poltaraus A.B."/>
            <person name="Nazina T.N."/>
        </authorList>
    </citation>
    <scope>NUCLEOTIDE SEQUENCE [LARGE SCALE GENOMIC DNA]</scope>
    <source>
        <strain evidence="7 9">HO-Geo1</strain>
    </source>
</reference>
<dbReference type="SUPFAM" id="SSF81271">
    <property type="entry name" value="TGS-like"/>
    <property type="match status" value="1"/>
</dbReference>
<evidence type="ECO:0000259" key="5">
    <source>
        <dbReference type="PROSITE" id="PS51880"/>
    </source>
</evidence>
<dbReference type="InterPro" id="IPR004095">
    <property type="entry name" value="TGS"/>
</dbReference>
<evidence type="ECO:0000256" key="4">
    <source>
        <dbReference type="ARBA" id="ARBA00022840"/>
    </source>
</evidence>
<dbReference type="Proteomes" id="UP000297288">
    <property type="component" value="Unassembled WGS sequence"/>
</dbReference>
<dbReference type="PIRSF" id="PIRSF006641">
    <property type="entry name" value="CHP00092"/>
    <property type="match status" value="1"/>
</dbReference>
<dbReference type="Pfam" id="PF01926">
    <property type="entry name" value="MMR_HSR1"/>
    <property type="match status" value="1"/>
</dbReference>
<dbReference type="Gene3D" id="3.10.20.30">
    <property type="match status" value="1"/>
</dbReference>
<evidence type="ECO:0000256" key="3">
    <source>
        <dbReference type="ARBA" id="ARBA00022741"/>
    </source>
</evidence>
<dbReference type="GO" id="GO:0046872">
    <property type="term" value="F:metal ion binding"/>
    <property type="evidence" value="ECO:0007669"/>
    <property type="project" value="UniProtKB-KW"/>
</dbReference>
<dbReference type="PRINTS" id="PR00326">
    <property type="entry name" value="GTP1OBG"/>
</dbReference>
<accession>A0A1G6JCH1</accession>
<dbReference type="Gene3D" id="1.10.150.300">
    <property type="entry name" value="TGS-like domain"/>
    <property type="match status" value="1"/>
</dbReference>
<reference evidence="6 8" key="1">
    <citation type="submission" date="2016-10" db="EMBL/GenBank/DDBJ databases">
        <authorList>
            <person name="de Groot N.N."/>
        </authorList>
    </citation>
    <scope>NUCLEOTIDE SEQUENCE [LARGE SCALE GENOMIC DNA]</scope>
    <source>
        <strain evidence="6 8">WG14</strain>
    </source>
</reference>
<keyword evidence="3" id="KW-0547">Nucleotide-binding</keyword>
<dbReference type="STRING" id="28234.SAMN04488588_0486"/>
<proteinExistence type="predicted"/>
<dbReference type="InterPro" id="IPR012676">
    <property type="entry name" value="TGS-like"/>
</dbReference>
<name>A0A1G6JCH1_9BACT</name>
<dbReference type="PANTHER" id="PTHR23305:SF18">
    <property type="entry name" value="OBG-TYPE G DOMAIN-CONTAINING PROTEIN"/>
    <property type="match status" value="1"/>
</dbReference>
<keyword evidence="4" id="KW-0067">ATP-binding</keyword>
<dbReference type="PANTHER" id="PTHR23305">
    <property type="entry name" value="OBG GTPASE FAMILY"/>
    <property type="match status" value="1"/>
</dbReference>
<evidence type="ECO:0000313" key="7">
    <source>
        <dbReference type="EMBL" id="TGG88181.1"/>
    </source>
</evidence>
<dbReference type="EMBL" id="SRME01000002">
    <property type="protein sequence ID" value="TGG88181.1"/>
    <property type="molecule type" value="Genomic_DNA"/>
</dbReference>
<dbReference type="GO" id="GO:0016887">
    <property type="term" value="F:ATP hydrolysis activity"/>
    <property type="evidence" value="ECO:0007669"/>
    <property type="project" value="InterPro"/>
</dbReference>
<keyword evidence="2" id="KW-0479">Metal-binding</keyword>
<dbReference type="Pfam" id="PF06071">
    <property type="entry name" value="YchF-GTPase_C"/>
    <property type="match status" value="1"/>
</dbReference>
<dbReference type="FunFam" id="3.10.20.30:FF:000001">
    <property type="entry name" value="Ribosome-binding ATPase YchF"/>
    <property type="match status" value="1"/>
</dbReference>
<dbReference type="InterPro" id="IPR013029">
    <property type="entry name" value="YchF_C"/>
</dbReference>
<dbReference type="CDD" id="cd00882">
    <property type="entry name" value="Ras_like_GTPase"/>
    <property type="match status" value="1"/>
</dbReference>
<comment type="cofactor">
    <cofactor evidence="1">
        <name>Mg(2+)</name>
        <dbReference type="ChEBI" id="CHEBI:18420"/>
    </cofactor>
</comment>
<evidence type="ECO:0000313" key="9">
    <source>
        <dbReference type="Proteomes" id="UP000297288"/>
    </source>
</evidence>
<dbReference type="GO" id="GO:0005525">
    <property type="term" value="F:GTP binding"/>
    <property type="evidence" value="ECO:0007669"/>
    <property type="project" value="InterPro"/>
</dbReference>
<dbReference type="InterPro" id="IPR023192">
    <property type="entry name" value="TGS-like_dom_sf"/>
</dbReference>
<gene>
    <name evidence="7" type="primary">ychF</name>
    <name evidence="7" type="ORF">E4650_03855</name>
    <name evidence="6" type="ORF">SAMN04488588_0486</name>
</gene>
<dbReference type="RefSeq" id="WP_091402513.1">
    <property type="nucleotide sequence ID" value="NZ_FMYV01000002.1"/>
</dbReference>
<dbReference type="OrthoDB" id="9807318at2"/>
<dbReference type="GO" id="GO:0005737">
    <property type="term" value="C:cytoplasm"/>
    <property type="evidence" value="ECO:0007669"/>
    <property type="project" value="TreeGrafter"/>
</dbReference>
<evidence type="ECO:0000313" key="6">
    <source>
        <dbReference type="EMBL" id="SDC16343.1"/>
    </source>
</evidence>
<dbReference type="InterPro" id="IPR027417">
    <property type="entry name" value="P-loop_NTPase"/>
</dbReference>
<dbReference type="EMBL" id="FMYV01000002">
    <property type="protein sequence ID" value="SDC16343.1"/>
    <property type="molecule type" value="Genomic_DNA"/>
</dbReference>
<feature type="domain" description="TGS" evidence="5">
    <location>
        <begin position="274"/>
        <end position="357"/>
    </location>
</feature>
<dbReference type="InterPro" id="IPR004396">
    <property type="entry name" value="ATPase_YchF/OLA1"/>
</dbReference>
<dbReference type="Proteomes" id="UP000199322">
    <property type="component" value="Unassembled WGS sequence"/>
</dbReference>
<dbReference type="InterPro" id="IPR012675">
    <property type="entry name" value="Beta-grasp_dom_sf"/>
</dbReference>
<dbReference type="InterPro" id="IPR006073">
    <property type="entry name" value="GTP-bd"/>
</dbReference>
<evidence type="ECO:0000256" key="1">
    <source>
        <dbReference type="ARBA" id="ARBA00001946"/>
    </source>
</evidence>